<organism evidence="2 3">
    <name type="scientific">Streptococcus minor</name>
    <dbReference type="NCBI Taxonomy" id="229549"/>
    <lineage>
        <taxon>Bacteria</taxon>
        <taxon>Bacillati</taxon>
        <taxon>Bacillota</taxon>
        <taxon>Bacilli</taxon>
        <taxon>Lactobacillales</taxon>
        <taxon>Streptococcaceae</taxon>
        <taxon>Streptococcus</taxon>
    </lineage>
</organism>
<keyword evidence="1" id="KW-1133">Transmembrane helix</keyword>
<name>A0A3P1VIF2_9STRE</name>
<dbReference type="Gene3D" id="2.20.28.30">
    <property type="entry name" value="RNA polymerase ii, chain L"/>
    <property type="match status" value="2"/>
</dbReference>
<evidence type="ECO:0000256" key="1">
    <source>
        <dbReference type="SAM" id="Phobius"/>
    </source>
</evidence>
<dbReference type="Proteomes" id="UP000281771">
    <property type="component" value="Unassembled WGS sequence"/>
</dbReference>
<keyword evidence="1" id="KW-0472">Membrane</keyword>
<dbReference type="PANTHER" id="PTHR37826:SF3">
    <property type="entry name" value="J DOMAIN-CONTAINING PROTEIN"/>
    <property type="match status" value="1"/>
</dbReference>
<proteinExistence type="predicted"/>
<sequence>MAEVIEYKCPNCSGAIAFDSTIQKMLCPYCDSELEMDSLKKLDEQLVDFPASEDLSWDKSKANQWQEGEADQMKVYACESCGGQLLADDTTAATSCPYCDNPVVLKERLAGDLKPHYVLPFKLDKKAAKEALNKHLSGKRLLPKIFKEEQHIDEVKGIYVPFWLFDAEVFADGKYRGIRSRTWSDANYNYIETSHYSLLRSATMTYERVPVDGSSKLDDRLMQSLEPFDFKEAVDFQTAYLAGYLADRYDQTADASLDLASRRIRKSTETRLASTVQGYGSVQKEDTSIRLNNEEPLYVLYPVWLLNTSWQGKKYTFAMNGQTGKFVGDLPLDKRAYWRYFISIALVTTLLVYGLVWLIYWMQ</sequence>
<feature type="transmembrane region" description="Helical" evidence="1">
    <location>
        <begin position="337"/>
        <end position="360"/>
    </location>
</feature>
<protein>
    <recommendedName>
        <fullName evidence="4">TFIIB-type zinc ribbon-containing protein</fullName>
    </recommendedName>
</protein>
<keyword evidence="3" id="KW-1185">Reference proteome</keyword>
<dbReference type="EMBL" id="RQZA01000001">
    <property type="protein sequence ID" value="RRD32173.1"/>
    <property type="molecule type" value="Genomic_DNA"/>
</dbReference>
<evidence type="ECO:0000313" key="2">
    <source>
        <dbReference type="EMBL" id="RRD32173.1"/>
    </source>
</evidence>
<comment type="caution">
    <text evidence="2">The sequence shown here is derived from an EMBL/GenBank/DDBJ whole genome shotgun (WGS) entry which is preliminary data.</text>
</comment>
<dbReference type="RefSeq" id="WP_124775049.1">
    <property type="nucleotide sequence ID" value="NZ_RQZA01000001.1"/>
</dbReference>
<accession>A0A3P1VIF2</accession>
<gene>
    <name evidence="2" type="ORF">EII38_00100</name>
</gene>
<keyword evidence="1" id="KW-0812">Transmembrane</keyword>
<reference evidence="2 3" key="1">
    <citation type="submission" date="2018-11" db="EMBL/GenBank/DDBJ databases">
        <title>Genomes From Bacteria Associated with the Canine Oral Cavity: a Test Case for Automated Genome-Based Taxonomic Assignment.</title>
        <authorList>
            <person name="Coil D.A."/>
            <person name="Jospin G."/>
            <person name="Darling A.E."/>
            <person name="Wallis C."/>
            <person name="Davis I.J."/>
            <person name="Harris S."/>
            <person name="Eisen J.A."/>
            <person name="Holcombe L.J."/>
            <person name="O'Flynn C."/>
        </authorList>
    </citation>
    <scope>NUCLEOTIDE SEQUENCE [LARGE SCALE GENOMIC DNA]</scope>
    <source>
        <strain evidence="2 3">OH4621_COT-116</strain>
    </source>
</reference>
<dbReference type="AlphaFoldDB" id="A0A3P1VIF2"/>
<dbReference type="PANTHER" id="PTHR37826">
    <property type="entry name" value="FLOTILLIN BAND_7_5 DOMAIN PROTEIN"/>
    <property type="match status" value="1"/>
</dbReference>
<evidence type="ECO:0008006" key="4">
    <source>
        <dbReference type="Google" id="ProtNLM"/>
    </source>
</evidence>
<dbReference type="STRING" id="1123309.GCA_000377005_01224"/>
<evidence type="ECO:0000313" key="3">
    <source>
        <dbReference type="Proteomes" id="UP000281771"/>
    </source>
</evidence>